<dbReference type="AlphaFoldDB" id="A0A2S6MVE2"/>
<reference evidence="1 2" key="1">
    <citation type="journal article" date="2018" name="Arch. Microbiol.">
        <title>New insights into the metabolic potential of the phototrophic purple bacterium Rhodopila globiformis DSM 161(T) from its draft genome sequence and evidence for a vanadium-dependent nitrogenase.</title>
        <authorList>
            <person name="Imhoff J.F."/>
            <person name="Rahn T."/>
            <person name="Kunzel S."/>
            <person name="Neulinger S.C."/>
        </authorList>
    </citation>
    <scope>NUCLEOTIDE SEQUENCE [LARGE SCALE GENOMIC DNA]</scope>
    <source>
        <strain evidence="1 2">DSM 161</strain>
    </source>
</reference>
<proteinExistence type="predicted"/>
<protein>
    <submittedName>
        <fullName evidence="1">Uncharacterized protein</fullName>
    </submittedName>
</protein>
<evidence type="ECO:0000313" key="2">
    <source>
        <dbReference type="Proteomes" id="UP000239724"/>
    </source>
</evidence>
<dbReference type="EMBL" id="NHRY01000270">
    <property type="protein sequence ID" value="PPQ26333.1"/>
    <property type="molecule type" value="Genomic_DNA"/>
</dbReference>
<evidence type="ECO:0000313" key="1">
    <source>
        <dbReference type="EMBL" id="PPQ26333.1"/>
    </source>
</evidence>
<gene>
    <name evidence="1" type="ORF">CCS01_30390</name>
</gene>
<organism evidence="1 2">
    <name type="scientific">Rhodopila globiformis</name>
    <name type="common">Rhodopseudomonas globiformis</name>
    <dbReference type="NCBI Taxonomy" id="1071"/>
    <lineage>
        <taxon>Bacteria</taxon>
        <taxon>Pseudomonadati</taxon>
        <taxon>Pseudomonadota</taxon>
        <taxon>Alphaproteobacteria</taxon>
        <taxon>Acetobacterales</taxon>
        <taxon>Acetobacteraceae</taxon>
        <taxon>Rhodopila</taxon>
    </lineage>
</organism>
<sequence>MQSIIWDLIRLELLAYHEYARCFFLLGGKKADLEKFFAQPTFSDAKSTPARPVLRHDNNVRSRTNLVPIDKVRIPLLKALFEDYQDQEFPHRIISRRAAPFPDGPTRDSFQIYTWEISSAGRRDAFRPRNSKHYVMS</sequence>
<keyword evidence="2" id="KW-1185">Reference proteome</keyword>
<comment type="caution">
    <text evidence="1">The sequence shown here is derived from an EMBL/GenBank/DDBJ whole genome shotgun (WGS) entry which is preliminary data.</text>
</comment>
<name>A0A2S6MVE2_RHOGL</name>
<accession>A0A2S6MVE2</accession>
<dbReference type="Proteomes" id="UP000239724">
    <property type="component" value="Unassembled WGS sequence"/>
</dbReference>